<dbReference type="SUPFAM" id="SSF53254">
    <property type="entry name" value="Phosphoglycerate mutase-like"/>
    <property type="match status" value="1"/>
</dbReference>
<dbReference type="InterPro" id="IPR050275">
    <property type="entry name" value="PGM_Phosphatase"/>
</dbReference>
<dbReference type="InterPro" id="IPR029033">
    <property type="entry name" value="His_PPase_superfam"/>
</dbReference>
<sequence length="226" mass="25175">LRDPLLTTHGKEQCHALREALPFHASVSLIMASPLKRAIQTAATVFAPTLASRQLPFMLIPLAQEVSQLQCYLGDDVATTKAGAPDLITDAAEGYDPVNLDVSLVQEDWNSKQGIYAATLPAVRRRAAALRNWLWKRPEEHIAVVSHGGFLHYLTEDWTGYDKARGELQNTGYQNCEYRRFQFSEDSTAESAHLVEIGNAREKQARPVGLDAHVVREIEEVEGKLE</sequence>
<dbReference type="GO" id="GO:0005737">
    <property type="term" value="C:cytoplasm"/>
    <property type="evidence" value="ECO:0007669"/>
    <property type="project" value="TreeGrafter"/>
</dbReference>
<proteinExistence type="predicted"/>
<dbReference type="Proteomes" id="UP000248423">
    <property type="component" value="Unassembled WGS sequence"/>
</dbReference>
<evidence type="ECO:0000313" key="1">
    <source>
        <dbReference type="EMBL" id="PYI00268.1"/>
    </source>
</evidence>
<dbReference type="VEuPathDB" id="FungiDB:BO78DRAFT_330456"/>
<dbReference type="PANTHER" id="PTHR48100">
    <property type="entry name" value="BROAD-SPECIFICITY PHOSPHATASE YOR283W-RELATED"/>
    <property type="match status" value="1"/>
</dbReference>
<reference evidence="1 2" key="1">
    <citation type="submission" date="2018-02" db="EMBL/GenBank/DDBJ databases">
        <title>The genomes of Aspergillus section Nigri reveals drivers in fungal speciation.</title>
        <authorList>
            <consortium name="DOE Joint Genome Institute"/>
            <person name="Vesth T.C."/>
            <person name="Nybo J."/>
            <person name="Theobald S."/>
            <person name="Brandl J."/>
            <person name="Frisvad J.C."/>
            <person name="Nielsen K.F."/>
            <person name="Lyhne E.K."/>
            <person name="Kogle M.E."/>
            <person name="Kuo A."/>
            <person name="Riley R."/>
            <person name="Clum A."/>
            <person name="Nolan M."/>
            <person name="Lipzen A."/>
            <person name="Salamov A."/>
            <person name="Henrissat B."/>
            <person name="Wiebenga A."/>
            <person name="De vries R.P."/>
            <person name="Grigoriev I.V."/>
            <person name="Mortensen U.H."/>
            <person name="Andersen M.R."/>
            <person name="Baker S.E."/>
        </authorList>
    </citation>
    <scope>NUCLEOTIDE SEQUENCE [LARGE SCALE GENOMIC DNA]</scope>
    <source>
        <strain evidence="1 2">CBS 121057</strain>
    </source>
</reference>
<evidence type="ECO:0000313" key="2">
    <source>
        <dbReference type="Proteomes" id="UP000248423"/>
    </source>
</evidence>
<accession>A0A319E1C0</accession>
<keyword evidence="2" id="KW-1185">Reference proteome</keyword>
<dbReference type="Pfam" id="PF00300">
    <property type="entry name" value="His_Phos_1"/>
    <property type="match status" value="2"/>
</dbReference>
<organism evidence="1 2">
    <name type="scientific">Aspergillus sclerotiicarbonarius (strain CBS 121057 / IBT 28362)</name>
    <dbReference type="NCBI Taxonomy" id="1448318"/>
    <lineage>
        <taxon>Eukaryota</taxon>
        <taxon>Fungi</taxon>
        <taxon>Dikarya</taxon>
        <taxon>Ascomycota</taxon>
        <taxon>Pezizomycotina</taxon>
        <taxon>Eurotiomycetes</taxon>
        <taxon>Eurotiomycetidae</taxon>
        <taxon>Eurotiales</taxon>
        <taxon>Aspergillaceae</taxon>
        <taxon>Aspergillus</taxon>
        <taxon>Aspergillus subgen. Circumdati</taxon>
    </lineage>
</organism>
<dbReference type="Gene3D" id="3.40.50.1240">
    <property type="entry name" value="Phosphoglycerate mutase-like"/>
    <property type="match status" value="1"/>
</dbReference>
<protein>
    <submittedName>
        <fullName evidence="1">Phosphoglycerate mutase family protein-like protein</fullName>
    </submittedName>
</protein>
<dbReference type="PANTHER" id="PTHR48100:SF54">
    <property type="entry name" value="PHOSPHATASE SPAC5H10.03-RELATED"/>
    <property type="match status" value="1"/>
</dbReference>
<name>A0A319E1C0_ASPSB</name>
<dbReference type="EMBL" id="KZ826465">
    <property type="protein sequence ID" value="PYI00268.1"/>
    <property type="molecule type" value="Genomic_DNA"/>
</dbReference>
<dbReference type="OrthoDB" id="496981at2759"/>
<feature type="non-terminal residue" evidence="1">
    <location>
        <position position="1"/>
    </location>
</feature>
<dbReference type="AlphaFoldDB" id="A0A319E1C0"/>
<gene>
    <name evidence="1" type="ORF">BO78DRAFT_330456</name>
</gene>
<dbReference type="GO" id="GO:0016791">
    <property type="term" value="F:phosphatase activity"/>
    <property type="evidence" value="ECO:0007669"/>
    <property type="project" value="TreeGrafter"/>
</dbReference>
<dbReference type="InterPro" id="IPR013078">
    <property type="entry name" value="His_Pase_superF_clade-1"/>
</dbReference>